<feature type="binding site" description="axial binding residue" evidence="9">
    <location>
        <position position="415"/>
    </location>
    <ligand>
        <name>heme</name>
        <dbReference type="ChEBI" id="CHEBI:30413"/>
    </ligand>
    <ligandPart>
        <name>Fe</name>
        <dbReference type="ChEBI" id="CHEBI:18248"/>
    </ligandPart>
</feature>
<evidence type="ECO:0000256" key="2">
    <source>
        <dbReference type="ARBA" id="ARBA00005179"/>
    </source>
</evidence>
<dbReference type="InterPro" id="IPR050364">
    <property type="entry name" value="Cytochrome_P450_fung"/>
</dbReference>
<dbReference type="PROSITE" id="PS00086">
    <property type="entry name" value="CYTOCHROME_P450"/>
    <property type="match status" value="1"/>
</dbReference>
<evidence type="ECO:0000256" key="7">
    <source>
        <dbReference type="ARBA" id="ARBA00023004"/>
    </source>
</evidence>
<accession>A0A8H2WVP3</accession>
<evidence type="ECO:0000256" key="5">
    <source>
        <dbReference type="ARBA" id="ARBA00022723"/>
    </source>
</evidence>
<reference evidence="11" key="1">
    <citation type="submission" date="2021-01" db="EMBL/GenBank/DDBJ databases">
        <authorList>
            <person name="Kaushik A."/>
        </authorList>
    </citation>
    <scope>NUCLEOTIDE SEQUENCE</scope>
    <source>
        <strain evidence="11">AG6-10EEA</strain>
    </source>
</reference>
<keyword evidence="7 9" id="KW-0408">Iron</keyword>
<protein>
    <recommendedName>
        <fullName evidence="13">O-methylsterigmatocystin oxidoreductase</fullName>
    </recommendedName>
</protein>
<dbReference type="GO" id="GO:0016705">
    <property type="term" value="F:oxidoreductase activity, acting on paired donors, with incorporation or reduction of molecular oxygen"/>
    <property type="evidence" value="ECO:0007669"/>
    <property type="project" value="InterPro"/>
</dbReference>
<dbReference type="CDD" id="cd11065">
    <property type="entry name" value="CYP64-like"/>
    <property type="match status" value="1"/>
</dbReference>
<keyword evidence="6 10" id="KW-0560">Oxidoreductase</keyword>
<evidence type="ECO:0000256" key="8">
    <source>
        <dbReference type="ARBA" id="ARBA00023033"/>
    </source>
</evidence>
<evidence type="ECO:0000256" key="9">
    <source>
        <dbReference type="PIRSR" id="PIRSR602401-1"/>
    </source>
</evidence>
<keyword evidence="4 9" id="KW-0349">Heme</keyword>
<sequence length="466" mass="51996">MPVTNLELASSGAGITTLLYLLFFRRSSRTSHLPLPPGPSCWPIIGCLFSVPKNEASWRWFARLGREKKSDLVYIRVLGQETVVLNTHQAAKDLLEGRSHMYSDRPHMTMARSVGRISWECVNTETALGDWWPQQEQETHKFLRKLLHTPENLNAHIRHTAGATVTKLTYGYDVKEESDEFIAKAERALGVFAYASTPGTFLVDFFPILKYLPWAPFKRAAAAWRAELIDFTEAPMNFVRDQLEKGSAERSFVSSWLEEAADEDKPLIPWAAGSIYAGGTDTTVSAISTFFIAMLHHPEIQSAAHAEIDCVVGPDRLPSLTDHDSLPYVEAIYKEVLRWQPLAPIGIPRLASKDDDEYKGMRIPGKCLVIANAWSMLRNPDAYKDPETFNPSRFLGSNSESNPEEIIFGFGRRRCPGAPVAHSSIWLSIALTIATYNISPIVDNGEAILPSLDYTVGVIRYGSLVA</sequence>
<dbReference type="PRINTS" id="PR00385">
    <property type="entry name" value="P450"/>
</dbReference>
<evidence type="ECO:0000313" key="11">
    <source>
        <dbReference type="EMBL" id="CAE6410557.1"/>
    </source>
</evidence>
<dbReference type="PANTHER" id="PTHR46300">
    <property type="entry name" value="P450, PUTATIVE (EUROFUNG)-RELATED-RELATED"/>
    <property type="match status" value="1"/>
</dbReference>
<dbReference type="GO" id="GO:0004497">
    <property type="term" value="F:monooxygenase activity"/>
    <property type="evidence" value="ECO:0007669"/>
    <property type="project" value="UniProtKB-KW"/>
</dbReference>
<dbReference type="SUPFAM" id="SSF48264">
    <property type="entry name" value="Cytochrome P450"/>
    <property type="match status" value="1"/>
</dbReference>
<comment type="caution">
    <text evidence="11">The sequence shown here is derived from an EMBL/GenBank/DDBJ whole genome shotgun (WGS) entry which is preliminary data.</text>
</comment>
<organism evidence="11 12">
    <name type="scientific">Rhizoctonia solani</name>
    <dbReference type="NCBI Taxonomy" id="456999"/>
    <lineage>
        <taxon>Eukaryota</taxon>
        <taxon>Fungi</taxon>
        <taxon>Dikarya</taxon>
        <taxon>Basidiomycota</taxon>
        <taxon>Agaricomycotina</taxon>
        <taxon>Agaricomycetes</taxon>
        <taxon>Cantharellales</taxon>
        <taxon>Ceratobasidiaceae</taxon>
        <taxon>Rhizoctonia</taxon>
    </lineage>
</organism>
<keyword evidence="8 10" id="KW-0503">Monooxygenase</keyword>
<evidence type="ECO:0000256" key="10">
    <source>
        <dbReference type="RuleBase" id="RU000461"/>
    </source>
</evidence>
<dbReference type="InterPro" id="IPR017972">
    <property type="entry name" value="Cyt_P450_CS"/>
</dbReference>
<dbReference type="EMBL" id="CAJMXA010000002">
    <property type="protein sequence ID" value="CAE6410557.1"/>
    <property type="molecule type" value="Genomic_DNA"/>
</dbReference>
<dbReference type="InterPro" id="IPR036396">
    <property type="entry name" value="Cyt_P450_sf"/>
</dbReference>
<name>A0A8H2WVP3_9AGAM</name>
<comment type="pathway">
    <text evidence="2">Secondary metabolite biosynthesis.</text>
</comment>
<proteinExistence type="inferred from homology"/>
<dbReference type="Gene3D" id="1.10.630.10">
    <property type="entry name" value="Cytochrome P450"/>
    <property type="match status" value="1"/>
</dbReference>
<evidence type="ECO:0000313" key="12">
    <source>
        <dbReference type="Proteomes" id="UP000663853"/>
    </source>
</evidence>
<evidence type="ECO:0000256" key="6">
    <source>
        <dbReference type="ARBA" id="ARBA00023002"/>
    </source>
</evidence>
<dbReference type="AlphaFoldDB" id="A0A8H2WVP3"/>
<keyword evidence="5 9" id="KW-0479">Metal-binding</keyword>
<evidence type="ECO:0000256" key="1">
    <source>
        <dbReference type="ARBA" id="ARBA00001971"/>
    </source>
</evidence>
<dbReference type="PANTHER" id="PTHR46300:SF7">
    <property type="entry name" value="P450, PUTATIVE (EUROFUNG)-RELATED"/>
    <property type="match status" value="1"/>
</dbReference>
<comment type="cofactor">
    <cofactor evidence="1 9">
        <name>heme</name>
        <dbReference type="ChEBI" id="CHEBI:30413"/>
    </cofactor>
</comment>
<dbReference type="Proteomes" id="UP000663853">
    <property type="component" value="Unassembled WGS sequence"/>
</dbReference>
<gene>
    <name evidence="11" type="ORF">RDB_LOCUS198</name>
</gene>
<dbReference type="GO" id="GO:0020037">
    <property type="term" value="F:heme binding"/>
    <property type="evidence" value="ECO:0007669"/>
    <property type="project" value="InterPro"/>
</dbReference>
<comment type="similarity">
    <text evidence="3 10">Belongs to the cytochrome P450 family.</text>
</comment>
<dbReference type="GO" id="GO:0005506">
    <property type="term" value="F:iron ion binding"/>
    <property type="evidence" value="ECO:0007669"/>
    <property type="project" value="InterPro"/>
</dbReference>
<evidence type="ECO:0000256" key="3">
    <source>
        <dbReference type="ARBA" id="ARBA00010617"/>
    </source>
</evidence>
<evidence type="ECO:0000256" key="4">
    <source>
        <dbReference type="ARBA" id="ARBA00022617"/>
    </source>
</evidence>
<dbReference type="PRINTS" id="PR00463">
    <property type="entry name" value="EP450I"/>
</dbReference>
<dbReference type="InterPro" id="IPR001128">
    <property type="entry name" value="Cyt_P450"/>
</dbReference>
<dbReference type="InterPro" id="IPR002401">
    <property type="entry name" value="Cyt_P450_E_grp-I"/>
</dbReference>
<evidence type="ECO:0008006" key="13">
    <source>
        <dbReference type="Google" id="ProtNLM"/>
    </source>
</evidence>
<dbReference type="Pfam" id="PF00067">
    <property type="entry name" value="p450"/>
    <property type="match status" value="1"/>
</dbReference>